<keyword evidence="1" id="KW-0472">Membrane</keyword>
<evidence type="ECO:0000313" key="3">
    <source>
        <dbReference type="Proteomes" id="UP000375470"/>
    </source>
</evidence>
<dbReference type="KEGG" id="vg:65122885"/>
<gene>
    <name evidence="2" type="primary">171</name>
    <name evidence="2" type="ORF">SEA_DAUBENSKI_176</name>
</gene>
<keyword evidence="3" id="KW-1185">Reference proteome</keyword>
<dbReference type="GeneID" id="65122885"/>
<name>A0A5Q2WGC6_9CAUD</name>
<sequence length="73" mass="7759">MPVWMRLPKTSKTSNLAERMGSALENGYGDEGPLAQILAVGGCYTAILLVFLILVGILGGAAWGIWLLGAWIL</sequence>
<reference evidence="2 3" key="1">
    <citation type="submission" date="2019-09" db="EMBL/GenBank/DDBJ databases">
        <authorList>
            <person name="Cummings J.R."/>
            <person name="Eaglin Z.M."/>
            <person name="Kluemper A.J."/>
            <person name="Powell E.A."/>
            <person name="Stamm J."/>
            <person name="Thompson S.A."/>
            <person name="Tolsma S."/>
            <person name="Caruso S.M."/>
            <person name="Garlena R.A."/>
            <person name="Russell D.A."/>
            <person name="Pope W.H."/>
            <person name="Jacobs-Se D."/>
            <person name="Hatfull G.F."/>
        </authorList>
    </citation>
    <scope>NUCLEOTIDE SEQUENCE [LARGE SCALE GENOMIC DNA]</scope>
</reference>
<dbReference type="Proteomes" id="UP000375470">
    <property type="component" value="Segment"/>
</dbReference>
<dbReference type="EMBL" id="MN444876">
    <property type="protein sequence ID" value="QGH76448.1"/>
    <property type="molecule type" value="Genomic_DNA"/>
</dbReference>
<protein>
    <submittedName>
        <fullName evidence="2">Uncharacterized protein</fullName>
    </submittedName>
</protein>
<dbReference type="RefSeq" id="YP_010104905.1">
    <property type="nucleotide sequence ID" value="NC_055822.1"/>
</dbReference>
<keyword evidence="1" id="KW-0812">Transmembrane</keyword>
<feature type="transmembrane region" description="Helical" evidence="1">
    <location>
        <begin position="46"/>
        <end position="72"/>
    </location>
</feature>
<accession>A0A5Q2WGC6</accession>
<evidence type="ECO:0000256" key="1">
    <source>
        <dbReference type="SAM" id="Phobius"/>
    </source>
</evidence>
<proteinExistence type="predicted"/>
<evidence type="ECO:0000313" key="2">
    <source>
        <dbReference type="EMBL" id="QGH76448.1"/>
    </source>
</evidence>
<keyword evidence="1" id="KW-1133">Transmembrane helix</keyword>
<organism evidence="2 3">
    <name type="scientific">Streptomyces phage Daubenski</name>
    <dbReference type="NCBI Taxonomy" id="2653725"/>
    <lineage>
        <taxon>Viruses</taxon>
        <taxon>Duplodnaviria</taxon>
        <taxon>Heunggongvirae</taxon>
        <taxon>Uroviricota</taxon>
        <taxon>Caudoviricetes</taxon>
        <taxon>Stanwilliamsviridae</taxon>
        <taxon>Boydwoodruffvirinae</taxon>
        <taxon>Samistivirus</taxon>
        <taxon>Samistivirus daubenski</taxon>
    </lineage>
</organism>